<evidence type="ECO:0000259" key="1">
    <source>
        <dbReference type="PROSITE" id="PS51015"/>
    </source>
</evidence>
<keyword evidence="3" id="KW-1185">Reference proteome</keyword>
<proteinExistence type="predicted"/>
<keyword evidence="2" id="KW-0378">Hydrolase</keyword>
<protein>
    <submittedName>
        <fullName evidence="2">HNH endonuclease</fullName>
    </submittedName>
</protein>
<dbReference type="Pfam" id="PF02182">
    <property type="entry name" value="SAD_SRA"/>
    <property type="match status" value="1"/>
</dbReference>
<dbReference type="SUPFAM" id="SSF88697">
    <property type="entry name" value="PUA domain-like"/>
    <property type="match status" value="1"/>
</dbReference>
<dbReference type="EMBL" id="SOEZ01000076">
    <property type="protein sequence ID" value="TFB46981.1"/>
    <property type="molecule type" value="Genomic_DNA"/>
</dbReference>
<dbReference type="GO" id="GO:0016567">
    <property type="term" value="P:protein ubiquitination"/>
    <property type="evidence" value="ECO:0007669"/>
    <property type="project" value="TreeGrafter"/>
</dbReference>
<keyword evidence="2" id="KW-0255">Endonuclease</keyword>
<dbReference type="GO" id="GO:0061630">
    <property type="term" value="F:ubiquitin protein ligase activity"/>
    <property type="evidence" value="ECO:0007669"/>
    <property type="project" value="TreeGrafter"/>
</dbReference>
<feature type="domain" description="YDG" evidence="1">
    <location>
        <begin position="17"/>
        <end position="159"/>
    </location>
</feature>
<reference evidence="2 3" key="1">
    <citation type="submission" date="2019-03" db="EMBL/GenBank/DDBJ databases">
        <title>Genomics of glacier-inhabiting Cryobacterium strains.</title>
        <authorList>
            <person name="Liu Q."/>
            <person name="Xin Y.-H."/>
        </authorList>
    </citation>
    <scope>NUCLEOTIDE SEQUENCE [LARGE SCALE GENOMIC DNA]</scope>
    <source>
        <strain evidence="2 3">Sr47</strain>
    </source>
</reference>
<dbReference type="PROSITE" id="PS51015">
    <property type="entry name" value="YDG"/>
    <property type="match status" value="1"/>
</dbReference>
<dbReference type="InterPro" id="IPR045134">
    <property type="entry name" value="UHRF1/2-like"/>
</dbReference>
<gene>
    <name evidence="2" type="ORF">E3O23_16050</name>
</gene>
<dbReference type="SMART" id="SM00466">
    <property type="entry name" value="SRA"/>
    <property type="match status" value="1"/>
</dbReference>
<dbReference type="RefSeq" id="WP_134492757.1">
    <property type="nucleotide sequence ID" value="NZ_SOEZ01000076.1"/>
</dbReference>
<dbReference type="OrthoDB" id="4464809at2"/>
<name>A0A4R8UCT3_9MICO</name>
<dbReference type="CDD" id="cd00085">
    <property type="entry name" value="HNHc"/>
    <property type="match status" value="1"/>
</dbReference>
<dbReference type="InterPro" id="IPR015947">
    <property type="entry name" value="PUA-like_sf"/>
</dbReference>
<evidence type="ECO:0000313" key="3">
    <source>
        <dbReference type="Proteomes" id="UP000297866"/>
    </source>
</evidence>
<accession>A0A4R8UCT3</accession>
<dbReference type="GO" id="GO:0044027">
    <property type="term" value="P:negative regulation of gene expression via chromosomal CpG island methylation"/>
    <property type="evidence" value="ECO:0007669"/>
    <property type="project" value="TreeGrafter"/>
</dbReference>
<comment type="caution">
    <text evidence="2">The sequence shown here is derived from an EMBL/GenBank/DDBJ whole genome shotgun (WGS) entry which is preliminary data.</text>
</comment>
<dbReference type="AlphaFoldDB" id="A0A4R8UCT3"/>
<dbReference type="InterPro" id="IPR003105">
    <property type="entry name" value="SRA_YDG"/>
</dbReference>
<evidence type="ECO:0000313" key="2">
    <source>
        <dbReference type="EMBL" id="TFB46981.1"/>
    </source>
</evidence>
<dbReference type="PANTHER" id="PTHR14140:SF27">
    <property type="entry name" value="OS04G0289800 PROTEIN"/>
    <property type="match status" value="1"/>
</dbReference>
<dbReference type="Gene3D" id="2.30.280.10">
    <property type="entry name" value="SRA-YDG"/>
    <property type="match status" value="1"/>
</dbReference>
<keyword evidence="2" id="KW-0540">Nuclease</keyword>
<dbReference type="Proteomes" id="UP000297866">
    <property type="component" value="Unassembled WGS sequence"/>
</dbReference>
<organism evidence="2 3">
    <name type="scientific">Cryobacterium tagatosivorans</name>
    <dbReference type="NCBI Taxonomy" id="1259199"/>
    <lineage>
        <taxon>Bacteria</taxon>
        <taxon>Bacillati</taxon>
        <taxon>Actinomycetota</taxon>
        <taxon>Actinomycetes</taxon>
        <taxon>Micrococcales</taxon>
        <taxon>Microbacteriaceae</taxon>
        <taxon>Cryobacterium</taxon>
    </lineage>
</organism>
<dbReference type="InterPro" id="IPR003615">
    <property type="entry name" value="HNH_nuc"/>
</dbReference>
<sequence length="314" mass="34634">MLLDSLAAGDYMGKFFGTPDGVRVGQLFVDRRELSDAFVHRPRQAGIHGTKADGADSIVLSGGYDDQDSGDYIIYTGHGGRAPNSSRHIKDQSPDAPGNAGLITSLAQALPVRVIRGKHKESPFAPPAGYLYSGLYLVTQWWMDEGRDGFQIVQFRLERIDEQTPLEPQSLNIPDPEFADTIVSRRIRDSQLAREVKHLYDFQCQICDITVPTGSGSPYAEGAHVRALGRPHLGRDDLSNILCLCPNHHTQFDFGGMVISDQMVAMETRTMTPVAALTFRKRHFIDVANARYHRLQWARASEVSTGGDPLLASA</sequence>
<dbReference type="GO" id="GO:0004519">
    <property type="term" value="F:endonuclease activity"/>
    <property type="evidence" value="ECO:0007669"/>
    <property type="project" value="UniProtKB-KW"/>
</dbReference>
<dbReference type="Pfam" id="PF13391">
    <property type="entry name" value="HNH_2"/>
    <property type="match status" value="1"/>
</dbReference>
<dbReference type="InterPro" id="IPR036987">
    <property type="entry name" value="SRA-YDG_sf"/>
</dbReference>
<dbReference type="PANTHER" id="PTHR14140">
    <property type="entry name" value="E3 UBIQUITIN-PROTEIN LIGASE UHRF-RELATED"/>
    <property type="match status" value="1"/>
</dbReference>